<comment type="similarity">
    <text evidence="1">Belongs to the short-chain dehydrogenases/reductases (SDR) family.</text>
</comment>
<dbReference type="SUPFAM" id="SSF51735">
    <property type="entry name" value="NAD(P)-binding Rossmann-fold domains"/>
    <property type="match status" value="1"/>
</dbReference>
<keyword evidence="5" id="KW-1185">Reference proteome</keyword>
<dbReference type="GO" id="GO:0016491">
    <property type="term" value="F:oxidoreductase activity"/>
    <property type="evidence" value="ECO:0007669"/>
    <property type="project" value="UniProtKB-KW"/>
</dbReference>
<proteinExistence type="inferred from homology"/>
<keyword evidence="2" id="KW-0521">NADP</keyword>
<dbReference type="OrthoDB" id="9803333at2"/>
<gene>
    <name evidence="4" type="ORF">AWB68_04970</name>
</gene>
<protein>
    <submittedName>
        <fullName evidence="4">Short-chain dehydrogenase/reductase SDR</fullName>
    </submittedName>
</protein>
<dbReference type="InterPro" id="IPR036291">
    <property type="entry name" value="NAD(P)-bd_dom_sf"/>
</dbReference>
<dbReference type="InterPro" id="IPR052178">
    <property type="entry name" value="Sec_Metab_Biosynth_SDR"/>
</dbReference>
<dbReference type="PANTHER" id="PTHR43618">
    <property type="entry name" value="7-ALPHA-HYDROXYSTEROID DEHYDROGENASE"/>
    <property type="match status" value="1"/>
</dbReference>
<dbReference type="NCBIfam" id="NF006070">
    <property type="entry name" value="PRK08213.1"/>
    <property type="match status" value="1"/>
</dbReference>
<organism evidence="4 5">
    <name type="scientific">Caballeronia choica</name>
    <dbReference type="NCBI Taxonomy" id="326476"/>
    <lineage>
        <taxon>Bacteria</taxon>
        <taxon>Pseudomonadati</taxon>
        <taxon>Pseudomonadota</taxon>
        <taxon>Betaproteobacteria</taxon>
        <taxon>Burkholderiales</taxon>
        <taxon>Burkholderiaceae</taxon>
        <taxon>Caballeronia</taxon>
    </lineage>
</organism>
<name>A0A158K5H6_9BURK</name>
<dbReference type="PRINTS" id="PR00080">
    <property type="entry name" value="SDRFAMILY"/>
</dbReference>
<evidence type="ECO:0000256" key="3">
    <source>
        <dbReference type="ARBA" id="ARBA00023002"/>
    </source>
</evidence>
<evidence type="ECO:0000313" key="5">
    <source>
        <dbReference type="Proteomes" id="UP000054770"/>
    </source>
</evidence>
<dbReference type="InterPro" id="IPR020904">
    <property type="entry name" value="Sc_DH/Rdtase_CS"/>
</dbReference>
<reference evidence="4" key="1">
    <citation type="submission" date="2016-01" db="EMBL/GenBank/DDBJ databases">
        <authorList>
            <person name="Peeters C."/>
        </authorList>
    </citation>
    <scope>NUCLEOTIDE SEQUENCE [LARGE SCALE GENOMIC DNA]</scope>
    <source>
        <strain evidence="4">LMG 22940</strain>
    </source>
</reference>
<dbReference type="Proteomes" id="UP000054770">
    <property type="component" value="Unassembled WGS sequence"/>
</dbReference>
<accession>A0A158K5H6</accession>
<dbReference type="Pfam" id="PF13561">
    <property type="entry name" value="adh_short_C2"/>
    <property type="match status" value="1"/>
</dbReference>
<dbReference type="PRINTS" id="PR00081">
    <property type="entry name" value="GDHRDH"/>
</dbReference>
<dbReference type="InterPro" id="IPR002347">
    <property type="entry name" value="SDR_fam"/>
</dbReference>
<dbReference type="EMBL" id="FCON02000065">
    <property type="protein sequence ID" value="SAL76377.1"/>
    <property type="molecule type" value="Genomic_DNA"/>
</dbReference>
<comment type="caution">
    <text evidence="4">The sequence shown here is derived from an EMBL/GenBank/DDBJ whole genome shotgun (WGS) entry which is preliminary data.</text>
</comment>
<dbReference type="RefSeq" id="WP_087647027.1">
    <property type="nucleotide sequence ID" value="NZ_FCON02000065.1"/>
</dbReference>
<dbReference type="PROSITE" id="PS00061">
    <property type="entry name" value="ADH_SHORT"/>
    <property type="match status" value="1"/>
</dbReference>
<dbReference type="PANTHER" id="PTHR43618:SF8">
    <property type="entry name" value="7ALPHA-HYDROXYSTEROID DEHYDROGENASE"/>
    <property type="match status" value="1"/>
</dbReference>
<evidence type="ECO:0000256" key="1">
    <source>
        <dbReference type="ARBA" id="ARBA00006484"/>
    </source>
</evidence>
<evidence type="ECO:0000256" key="2">
    <source>
        <dbReference type="ARBA" id="ARBA00022857"/>
    </source>
</evidence>
<keyword evidence="3" id="KW-0560">Oxidoreductase</keyword>
<sequence length="257" mass="26748">MSLKSLLDLKGRIALITGGSRGLGLQVAEALGEMGATVVITARTKEELDLAVNALEARGVTSHAFVCDLSVHESVSPLVKDIIEKLGSIDILVNNAGATWGAPASEYPLEAWNKLVNLNLTGLFLITQAVARLSMIPGMSGKILNMASIEGLIGVDPRHMTTVGYNATKGGVVNLTRALAAEWAQYGITVNAIAPGFFPTKMTKGVLDKADGLVSLCPMRRFGGDEDLKGIAALLASDASAYITGQIVAVDGGMTAV</sequence>
<dbReference type="Gene3D" id="3.40.50.720">
    <property type="entry name" value="NAD(P)-binding Rossmann-like Domain"/>
    <property type="match status" value="1"/>
</dbReference>
<evidence type="ECO:0000313" key="4">
    <source>
        <dbReference type="EMBL" id="SAL76377.1"/>
    </source>
</evidence>
<dbReference type="FunFam" id="3.40.50.720:FF:000084">
    <property type="entry name" value="Short-chain dehydrogenase reductase"/>
    <property type="match status" value="1"/>
</dbReference>
<dbReference type="AlphaFoldDB" id="A0A158K5H6"/>